<dbReference type="AlphaFoldDB" id="A0AAW2HVF6"/>
<dbReference type="Pfam" id="PF08367">
    <property type="entry name" value="M16C_assoc"/>
    <property type="match status" value="1"/>
</dbReference>
<feature type="domain" description="Peptidase M16C associated" evidence="1">
    <location>
        <begin position="461"/>
        <end position="723"/>
    </location>
</feature>
<dbReference type="Gene3D" id="3.30.830.10">
    <property type="entry name" value="Metalloenzyme, LuxS/M16 peptidase-like"/>
    <property type="match status" value="4"/>
</dbReference>
<reference evidence="2" key="1">
    <citation type="journal article" date="2024" name="Gigascience">
        <title>Chromosome-level genome of the poultry shaft louse Menopon gallinae provides insight into the host-switching and adaptive evolution of parasitic lice.</title>
        <authorList>
            <person name="Xu Y."/>
            <person name="Ma L."/>
            <person name="Liu S."/>
            <person name="Liang Y."/>
            <person name="Liu Q."/>
            <person name="He Z."/>
            <person name="Tian L."/>
            <person name="Duan Y."/>
            <person name="Cai W."/>
            <person name="Li H."/>
            <person name="Song F."/>
        </authorList>
    </citation>
    <scope>NUCLEOTIDE SEQUENCE</scope>
    <source>
        <strain evidence="2">Cailab_2023a</strain>
    </source>
</reference>
<name>A0AAW2HVF6_9NEOP</name>
<dbReference type="PANTHER" id="PTHR43016:SF16">
    <property type="entry name" value="METALLOPROTEASE, PUTATIVE (AFU_ORTHOLOGUE AFUA_4G07610)-RELATED"/>
    <property type="match status" value="1"/>
</dbReference>
<dbReference type="Pfam" id="PF05193">
    <property type="entry name" value="Peptidase_M16_C"/>
    <property type="match status" value="2"/>
</dbReference>
<proteinExistence type="predicted"/>
<dbReference type="FunFam" id="3.30.830.10:FF:000015">
    <property type="entry name" value="Putative zinc metalloprotease"/>
    <property type="match status" value="1"/>
</dbReference>
<dbReference type="SUPFAM" id="SSF63411">
    <property type="entry name" value="LuxS/MPP-like metallohydrolase"/>
    <property type="match status" value="4"/>
</dbReference>
<sequence length="1023" mass="116818">MDPKDYGGIDTGDFELITSQKANNLIDVRKYKSKKTGLTVVIAQVEGPIVNGYFTLATETYDDDGLPHTLEHLIFLGSEDYPYKGVLDLLANQMLASGSNAWTDIDHTCYTVTTAGSEGFLSLLPIYVDHILYPTLTDAAFTTEVHHIDGEGKDAGVAYCEMQGVENTGETLVHKKMTTLLYPGKCGYSVSTGGKLQNFRESTTNEKVKNFHKEFYRPDNLTLIITGQVNDTDVFKALKPVEDKILSKGALPPFQRPWQSPVPEFTESQDVMVKYGADEEYHGMVFVGWRGPSAVTDLYEMSACTLLLKYLTYTSISPLGQEFVEVDDPFASNVSFSVSENSVTALYIIFVNVPVPKLGLVKDKLFQCFQAIYEGKDPFNMTRMKTVIHKEILESLLILENDPHNSVAFMIIGDFLYGNTLEDFRQRLNPVEHYERLEKEPEEFWKNLLKKYFIDSPCVVVKGNPSMEERERLAKEEEERVAKQKEALGLEGLLQKQKELDAAIVKNEIPPPEEMLTKLPRPDVQKIKFHSITSYSTNTNRSDKLDFQKCPVYMYFDDLNTNFVYIKVLMDTEKIPIELRPYLLLFMETILESPIMRGDVLIPYEEVIAECEGDTVSIFMKLGLGSNNRFSCGLYCHMLCLEIQVEPSKYEKAVNWVDEFLYKTVFTKERLKIMANKIISDVSQAKRRGNKVVSDLMKGIRYDKDCNHYWSNMLRQQKFLSALVERMEMDSEWEQIHKDMETVRAFLTNPSNMVIHMGANLNSLSKKYTNVLSPWSALRIGEANPVRDRFPVKDDHSYKTPEDRLEKNGVIVGLGCIESSFFSQTVSSIVDFTDPDLPALLVFLQYLTQLEGPLWKQLRGRGLAYSYSMYPAPNEGLLYLTFYRSTNVTSSYKEAKSIIENYLKPDTEYDRTLFESAKSSMIFEIIDLEKCIVEVFNQSVLSYCKKVDHNFNKDLVHRIAKVEMGDMHRVAPKYMSSLFDPLKSKLSVVCQSAKAEEIGNTFSELNYNVNVYKCLEESFLNEI</sequence>
<accession>A0AAW2HVF6</accession>
<dbReference type="InterPro" id="IPR011249">
    <property type="entry name" value="Metalloenz_LuxS/M16"/>
</dbReference>
<dbReference type="GO" id="GO:0046872">
    <property type="term" value="F:metal ion binding"/>
    <property type="evidence" value="ECO:0007669"/>
    <property type="project" value="InterPro"/>
</dbReference>
<dbReference type="EMBL" id="JARGDH010000003">
    <property type="protein sequence ID" value="KAL0273766.1"/>
    <property type="molecule type" value="Genomic_DNA"/>
</dbReference>
<evidence type="ECO:0000259" key="1">
    <source>
        <dbReference type="SMART" id="SM01264"/>
    </source>
</evidence>
<dbReference type="Pfam" id="PF00675">
    <property type="entry name" value="Peptidase_M16"/>
    <property type="match status" value="1"/>
</dbReference>
<evidence type="ECO:0000313" key="2">
    <source>
        <dbReference type="EMBL" id="KAL0273767.1"/>
    </source>
</evidence>
<comment type="caution">
    <text evidence="2">The sequence shown here is derived from an EMBL/GenBank/DDBJ whole genome shotgun (WGS) entry which is preliminary data.</text>
</comment>
<dbReference type="SMART" id="SM01264">
    <property type="entry name" value="M16C_associated"/>
    <property type="match status" value="1"/>
</dbReference>
<dbReference type="EMBL" id="JARGDH010000003">
    <property type="protein sequence ID" value="KAL0273767.1"/>
    <property type="molecule type" value="Genomic_DNA"/>
</dbReference>
<dbReference type="InterPro" id="IPR011765">
    <property type="entry name" value="Pept_M16_N"/>
</dbReference>
<organism evidence="2">
    <name type="scientific">Menopon gallinae</name>
    <name type="common">poultry shaft louse</name>
    <dbReference type="NCBI Taxonomy" id="328185"/>
    <lineage>
        <taxon>Eukaryota</taxon>
        <taxon>Metazoa</taxon>
        <taxon>Ecdysozoa</taxon>
        <taxon>Arthropoda</taxon>
        <taxon>Hexapoda</taxon>
        <taxon>Insecta</taxon>
        <taxon>Pterygota</taxon>
        <taxon>Neoptera</taxon>
        <taxon>Paraneoptera</taxon>
        <taxon>Psocodea</taxon>
        <taxon>Troctomorpha</taxon>
        <taxon>Phthiraptera</taxon>
        <taxon>Amblycera</taxon>
        <taxon>Menoponidae</taxon>
        <taxon>Menopon</taxon>
    </lineage>
</organism>
<dbReference type="FunFam" id="3.30.830.10:FF:000031">
    <property type="entry name" value="Putative zinc metalloprotease"/>
    <property type="match status" value="1"/>
</dbReference>
<gene>
    <name evidence="2" type="ORF">PYX00_006371</name>
</gene>
<dbReference type="PANTHER" id="PTHR43016">
    <property type="entry name" value="PRESEQUENCE PROTEASE"/>
    <property type="match status" value="1"/>
</dbReference>
<dbReference type="InterPro" id="IPR007863">
    <property type="entry name" value="Peptidase_M16_C"/>
</dbReference>
<dbReference type="InterPro" id="IPR013578">
    <property type="entry name" value="Peptidase_M16C_assoc"/>
</dbReference>
<dbReference type="GO" id="GO:0006508">
    <property type="term" value="P:proteolysis"/>
    <property type="evidence" value="ECO:0007669"/>
    <property type="project" value="InterPro"/>
</dbReference>
<protein>
    <recommendedName>
        <fullName evidence="1">Peptidase M16C associated domain-containing protein</fullName>
    </recommendedName>
</protein>